<sequence length="250" mass="28124">MTTVGDDLDTTKTSVRNLSLDIQKAITDEEDIIRNAIYAKLEAEISNDGDDCDEGPHPEISEFLNLTSDPLCIKIAQTYATCGDELVQVHVGQRLQQLQDKIEISYTLSQIGDIVRASGDVGQQGSVVCAAFGAFGYYSNSNLPFVNFTDFNNIALRLFGDGITWGHLVVLLYFFNNLAMRYLGVDSLLMSMNMLLQYAEGFIQRIEISRISNKRQRIRRNNSQRLPTQYVYIAVPVIAMAGTAFYFFWK</sequence>
<keyword evidence="1" id="KW-1133">Transmembrane helix</keyword>
<reference evidence="2 3" key="1">
    <citation type="submission" date="2020-06" db="EMBL/GenBank/DDBJ databases">
        <authorList>
            <person name="Li R."/>
            <person name="Bekaert M."/>
        </authorList>
    </citation>
    <scope>NUCLEOTIDE SEQUENCE [LARGE SCALE GENOMIC DNA]</scope>
    <source>
        <strain evidence="3">wild</strain>
    </source>
</reference>
<accession>A0A6J8ABB3</accession>
<name>A0A6J8ABB3_MYTCO</name>
<dbReference type="Proteomes" id="UP000507470">
    <property type="component" value="Unassembled WGS sequence"/>
</dbReference>
<evidence type="ECO:0000256" key="1">
    <source>
        <dbReference type="SAM" id="Phobius"/>
    </source>
</evidence>
<feature type="transmembrane region" description="Helical" evidence="1">
    <location>
        <begin position="154"/>
        <end position="175"/>
    </location>
</feature>
<dbReference type="Gene3D" id="1.10.437.10">
    <property type="entry name" value="Blc2-like"/>
    <property type="match status" value="1"/>
</dbReference>
<keyword evidence="1" id="KW-0472">Membrane</keyword>
<keyword evidence="1" id="KW-0812">Transmembrane</keyword>
<dbReference type="InterPro" id="IPR036834">
    <property type="entry name" value="Bcl-2-like_sf"/>
</dbReference>
<evidence type="ECO:0000313" key="3">
    <source>
        <dbReference type="Proteomes" id="UP000507470"/>
    </source>
</evidence>
<dbReference type="AlphaFoldDB" id="A0A6J8ABB3"/>
<protein>
    <submittedName>
        <fullName evidence="2">Uncharacterized protein</fullName>
    </submittedName>
</protein>
<feature type="transmembrane region" description="Helical" evidence="1">
    <location>
        <begin position="229"/>
        <end position="249"/>
    </location>
</feature>
<dbReference type="EMBL" id="CACVKT020000959">
    <property type="protein sequence ID" value="CAC5364246.1"/>
    <property type="molecule type" value="Genomic_DNA"/>
</dbReference>
<dbReference type="GO" id="GO:0042981">
    <property type="term" value="P:regulation of apoptotic process"/>
    <property type="evidence" value="ECO:0007669"/>
    <property type="project" value="InterPro"/>
</dbReference>
<gene>
    <name evidence="2" type="ORF">MCOR_5361</name>
</gene>
<organism evidence="2 3">
    <name type="scientific">Mytilus coruscus</name>
    <name type="common">Sea mussel</name>
    <dbReference type="NCBI Taxonomy" id="42192"/>
    <lineage>
        <taxon>Eukaryota</taxon>
        <taxon>Metazoa</taxon>
        <taxon>Spiralia</taxon>
        <taxon>Lophotrochozoa</taxon>
        <taxon>Mollusca</taxon>
        <taxon>Bivalvia</taxon>
        <taxon>Autobranchia</taxon>
        <taxon>Pteriomorphia</taxon>
        <taxon>Mytilida</taxon>
        <taxon>Mytiloidea</taxon>
        <taxon>Mytilidae</taxon>
        <taxon>Mytilinae</taxon>
        <taxon>Mytilus</taxon>
    </lineage>
</organism>
<dbReference type="OrthoDB" id="10625516at2759"/>
<evidence type="ECO:0000313" key="2">
    <source>
        <dbReference type="EMBL" id="CAC5364246.1"/>
    </source>
</evidence>
<dbReference type="SUPFAM" id="SSF56854">
    <property type="entry name" value="Bcl-2 inhibitors of programmed cell death"/>
    <property type="match status" value="1"/>
</dbReference>
<proteinExistence type="predicted"/>
<keyword evidence="3" id="KW-1185">Reference proteome</keyword>